<feature type="domain" description="DDH" evidence="7">
    <location>
        <begin position="73"/>
        <end position="199"/>
    </location>
</feature>
<evidence type="ECO:0000259" key="7">
    <source>
        <dbReference type="Pfam" id="PF01368"/>
    </source>
</evidence>
<comment type="caution">
    <text evidence="10">The sequence shown here is derived from an EMBL/GenBank/DDBJ whole genome shotgun (WGS) entry which is preliminary data.</text>
</comment>
<evidence type="ECO:0000256" key="3">
    <source>
        <dbReference type="ARBA" id="ARBA00022722"/>
    </source>
</evidence>
<accession>A0AA91ICG4</accession>
<dbReference type="PANTHER" id="PTHR30255:SF2">
    <property type="entry name" value="SINGLE-STRANDED-DNA-SPECIFIC EXONUCLEASE RECJ"/>
    <property type="match status" value="1"/>
</dbReference>
<evidence type="ECO:0000313" key="11">
    <source>
        <dbReference type="Proteomes" id="UP000077852"/>
    </source>
</evidence>
<dbReference type="Proteomes" id="UP000077852">
    <property type="component" value="Unassembled WGS sequence"/>
</dbReference>
<evidence type="ECO:0000256" key="2">
    <source>
        <dbReference type="ARBA" id="ARBA00019841"/>
    </source>
</evidence>
<dbReference type="InterPro" id="IPR004610">
    <property type="entry name" value="RecJ"/>
</dbReference>
<dbReference type="InterPro" id="IPR038763">
    <property type="entry name" value="DHH_sf"/>
</dbReference>
<dbReference type="Pfam" id="PF01368">
    <property type="entry name" value="DHH"/>
    <property type="match status" value="1"/>
</dbReference>
<protein>
    <recommendedName>
        <fullName evidence="2">Single-stranded-DNA-specific exonuclease RecJ</fullName>
    </recommendedName>
</protein>
<dbReference type="GO" id="GO:0006310">
    <property type="term" value="P:DNA recombination"/>
    <property type="evidence" value="ECO:0007669"/>
    <property type="project" value="InterPro"/>
</dbReference>
<sequence length="605" mass="64573">MKIVDREIPPRTVWALEQAGVHPLLARLFAARGVRAKDELDDGLARLLPPDTLRGTQEAAVLLADAIAQDKRLCIVADYDCDGATACAVGVRGLRLLGAKNVSYLVPDRVVDGYGLTPPIAERVAASGADMLITVDNGIASVEGVAAAKARGLQVLVTDHHLPGPELPLADVLVNPNQPGCEFESKSIAGVGVMFYVLLALRSELRRRGVFDTPAPAAGPPRGGPASPSGGGESHEMASRGAGKPQPKLDALLPLVALGTVADVVKLDANNRRLVAQGLRRIRAGAMPAGVAALFKAAGRNASAATTFDFGFALGPRINAAGRLADMTLGIECLLTDDAGRAEELARMLDGINRERRDIEGGMRDQALLLAESLFSTGADGEGIAAPPPAISVFDAAFHEGVVGIVASRIKDRFHRPTFVFAASGAPGKEQELKGSGRSIPGFHLRDALDLVAKRHPGVLLRFGGHAMAAGCTVAREHFETFEKGFAQVARELLADAALTRQIETDGPIAREYMRIDLVDTLHREVWGQGFAPPTFSEEVEVVSQRLVGEKHLSLKLRHQGQPIDAIWFSHTEPLPPRVKLAFRLDADEWQGVRRLRFLVEGAEF</sequence>
<organism evidence="10 11">
    <name type="scientific">Variovorax paradoxus</name>
    <dbReference type="NCBI Taxonomy" id="34073"/>
    <lineage>
        <taxon>Bacteria</taxon>
        <taxon>Pseudomonadati</taxon>
        <taxon>Pseudomonadota</taxon>
        <taxon>Betaproteobacteria</taxon>
        <taxon>Burkholderiales</taxon>
        <taxon>Comamonadaceae</taxon>
        <taxon>Variovorax</taxon>
    </lineage>
</organism>
<evidence type="ECO:0000259" key="8">
    <source>
        <dbReference type="Pfam" id="PF02272"/>
    </source>
</evidence>
<dbReference type="GO" id="GO:0008409">
    <property type="term" value="F:5'-3' exonuclease activity"/>
    <property type="evidence" value="ECO:0007669"/>
    <property type="project" value="InterPro"/>
</dbReference>
<dbReference type="NCBIfam" id="TIGR00644">
    <property type="entry name" value="recJ"/>
    <property type="match status" value="1"/>
</dbReference>
<dbReference type="AlphaFoldDB" id="A0AA91ICG4"/>
<dbReference type="Gene3D" id="3.90.1640.30">
    <property type="match status" value="1"/>
</dbReference>
<proteinExistence type="inferred from homology"/>
<keyword evidence="4" id="KW-0378">Hydrolase</keyword>
<dbReference type="InterPro" id="IPR001667">
    <property type="entry name" value="DDH_dom"/>
</dbReference>
<dbReference type="EMBL" id="LVHG01000026">
    <property type="protein sequence ID" value="OAK66222.1"/>
    <property type="molecule type" value="Genomic_DNA"/>
</dbReference>
<reference evidence="10 11" key="1">
    <citation type="submission" date="2016-03" db="EMBL/GenBank/DDBJ databases">
        <title>Genome sequence of Variovorax paradoxus KB5.</title>
        <authorList>
            <person name="Jeong H."/>
            <person name="Hong C.E."/>
            <person name="Jo S.H."/>
            <person name="Park J.M."/>
        </authorList>
    </citation>
    <scope>NUCLEOTIDE SEQUENCE [LARGE SCALE GENOMIC DNA]</scope>
    <source>
        <strain evidence="10 11">KB5</strain>
    </source>
</reference>
<dbReference type="InterPro" id="IPR041122">
    <property type="entry name" value="RecJ_OB"/>
</dbReference>
<dbReference type="Pfam" id="PF17768">
    <property type="entry name" value="RecJ_OB"/>
    <property type="match status" value="1"/>
</dbReference>
<dbReference type="InterPro" id="IPR051673">
    <property type="entry name" value="SSDNA_exonuclease_RecJ"/>
</dbReference>
<dbReference type="Pfam" id="PF02272">
    <property type="entry name" value="DHHA1"/>
    <property type="match status" value="1"/>
</dbReference>
<gene>
    <name evidence="10" type="ORF">A3K87_08570</name>
</gene>
<evidence type="ECO:0000256" key="4">
    <source>
        <dbReference type="ARBA" id="ARBA00022801"/>
    </source>
</evidence>
<keyword evidence="5 10" id="KW-0269">Exonuclease</keyword>
<evidence type="ECO:0000256" key="5">
    <source>
        <dbReference type="ARBA" id="ARBA00022839"/>
    </source>
</evidence>
<feature type="domain" description="DHHA1" evidence="8">
    <location>
        <begin position="393"/>
        <end position="489"/>
    </location>
</feature>
<comment type="similarity">
    <text evidence="1">Belongs to the RecJ family.</text>
</comment>
<dbReference type="GO" id="GO:0003676">
    <property type="term" value="F:nucleic acid binding"/>
    <property type="evidence" value="ECO:0007669"/>
    <property type="project" value="InterPro"/>
</dbReference>
<dbReference type="PANTHER" id="PTHR30255">
    <property type="entry name" value="SINGLE-STRANDED-DNA-SPECIFIC EXONUCLEASE RECJ"/>
    <property type="match status" value="1"/>
</dbReference>
<dbReference type="Gene3D" id="3.10.310.30">
    <property type="match status" value="1"/>
</dbReference>
<keyword evidence="3" id="KW-0540">Nuclease</keyword>
<name>A0AA91ICG4_VARPD</name>
<dbReference type="GO" id="GO:0006281">
    <property type="term" value="P:DNA repair"/>
    <property type="evidence" value="ECO:0007669"/>
    <property type="project" value="InterPro"/>
</dbReference>
<feature type="domain" description="RecJ OB" evidence="9">
    <location>
        <begin position="505"/>
        <end position="601"/>
    </location>
</feature>
<dbReference type="InterPro" id="IPR003156">
    <property type="entry name" value="DHHA1_dom"/>
</dbReference>
<feature type="region of interest" description="Disordered" evidence="6">
    <location>
        <begin position="212"/>
        <end position="245"/>
    </location>
</feature>
<evidence type="ECO:0000256" key="6">
    <source>
        <dbReference type="SAM" id="MobiDB-lite"/>
    </source>
</evidence>
<evidence type="ECO:0000313" key="10">
    <source>
        <dbReference type="EMBL" id="OAK66222.1"/>
    </source>
</evidence>
<evidence type="ECO:0000256" key="1">
    <source>
        <dbReference type="ARBA" id="ARBA00005915"/>
    </source>
</evidence>
<dbReference type="SUPFAM" id="SSF64182">
    <property type="entry name" value="DHH phosphoesterases"/>
    <property type="match status" value="1"/>
</dbReference>
<evidence type="ECO:0000259" key="9">
    <source>
        <dbReference type="Pfam" id="PF17768"/>
    </source>
</evidence>
<dbReference type="RefSeq" id="WP_081266417.1">
    <property type="nucleotide sequence ID" value="NZ_LVHG01000026.1"/>
</dbReference>